<evidence type="ECO:0000256" key="2">
    <source>
        <dbReference type="ARBA" id="ARBA00022643"/>
    </source>
</evidence>
<evidence type="ECO:0000256" key="4">
    <source>
        <dbReference type="ARBA" id="ARBA00023033"/>
    </source>
</evidence>
<keyword evidence="3" id="KW-0560">Oxidoreductase</keyword>
<sequence>MAAVDRVEFGWFIPTTGDGKHIGVKPERESTLEYMIQVAQTAEQAGFEFALIPTGNSCIDAWIVGSALAAQTRTLKPLVAMRPGLIAPVLAARMGASLDRISGGRALINVVSGGYPDDLRVTGDPLYHDHDARYDRTREFLNIVKQVWTESHDFSVEGFLRSGGRAGVHFEGEYYQIEGGVSQPAPVQKPHPPLYFGGSSPAGKRVAAETADVYLLWAETIQQIREQIEEVESYLSEQRNTKGINRTLRYGLRAQLVVRDTEEEAWAAAREITSLAPPELLNVVDQVQSKTDAINQQRQTELWKKSQDNDYVIGPNLWAGLSRIRGGGAVAFVGTPDQVSDRLLEFVDAGISTFVLSGYPHVEEAQIAGDKLLPLFKAKWEARIGQTV</sequence>
<proteinExistence type="predicted"/>
<evidence type="ECO:0000259" key="5">
    <source>
        <dbReference type="Pfam" id="PF00296"/>
    </source>
</evidence>
<keyword evidence="1" id="KW-0285">Flavoprotein</keyword>
<reference evidence="6 7" key="1">
    <citation type="submission" date="2021-03" db="EMBL/GenBank/DDBJ databases">
        <title>Antimicrobial resistance genes in bacteria isolated from Japanese honey, and their potential for conferring macrolide and lincosamide resistance in the American foulbrood pathogen Paenibacillus larvae.</title>
        <authorList>
            <person name="Okamoto M."/>
            <person name="Kumagai M."/>
            <person name="Kanamori H."/>
            <person name="Takamatsu D."/>
        </authorList>
    </citation>
    <scope>NUCLEOTIDE SEQUENCE [LARGE SCALE GENOMIC DNA]</scope>
    <source>
        <strain evidence="6 7">J42TS3</strain>
    </source>
</reference>
<evidence type="ECO:0000256" key="1">
    <source>
        <dbReference type="ARBA" id="ARBA00022630"/>
    </source>
</evidence>
<dbReference type="Gene3D" id="3.20.20.30">
    <property type="entry name" value="Luciferase-like domain"/>
    <property type="match status" value="1"/>
</dbReference>
<dbReference type="InterPro" id="IPR050172">
    <property type="entry name" value="SsuD_RutA_monooxygenase"/>
</dbReference>
<dbReference type="GO" id="GO:0004497">
    <property type="term" value="F:monooxygenase activity"/>
    <property type="evidence" value="ECO:0007669"/>
    <property type="project" value="UniProtKB-KW"/>
</dbReference>
<feature type="domain" description="Luciferase-like" evidence="5">
    <location>
        <begin position="8"/>
        <end position="352"/>
    </location>
</feature>
<keyword evidence="7" id="KW-1185">Reference proteome</keyword>
<gene>
    <name evidence="6" type="primary">ssuD</name>
    <name evidence="6" type="ORF">J42TS3_18240</name>
</gene>
<dbReference type="InterPro" id="IPR011251">
    <property type="entry name" value="Luciferase-like_dom"/>
</dbReference>
<evidence type="ECO:0000256" key="3">
    <source>
        <dbReference type="ARBA" id="ARBA00023002"/>
    </source>
</evidence>
<dbReference type="PANTHER" id="PTHR42847:SF4">
    <property type="entry name" value="ALKANESULFONATE MONOOXYGENASE-RELATED"/>
    <property type="match status" value="1"/>
</dbReference>
<accession>A0ABQ4M9W4</accession>
<dbReference type="Pfam" id="PF00296">
    <property type="entry name" value="Bac_luciferase"/>
    <property type="match status" value="1"/>
</dbReference>
<evidence type="ECO:0000313" key="6">
    <source>
        <dbReference type="EMBL" id="GIP52789.1"/>
    </source>
</evidence>
<organism evidence="6 7">
    <name type="scientific">Paenibacillus vini</name>
    <dbReference type="NCBI Taxonomy" id="1476024"/>
    <lineage>
        <taxon>Bacteria</taxon>
        <taxon>Bacillati</taxon>
        <taxon>Bacillota</taxon>
        <taxon>Bacilli</taxon>
        <taxon>Bacillales</taxon>
        <taxon>Paenibacillaceae</taxon>
        <taxon>Paenibacillus</taxon>
    </lineage>
</organism>
<comment type="caution">
    <text evidence="6">The sequence shown here is derived from an EMBL/GenBank/DDBJ whole genome shotgun (WGS) entry which is preliminary data.</text>
</comment>
<keyword evidence="2" id="KW-0288">FMN</keyword>
<dbReference type="PANTHER" id="PTHR42847">
    <property type="entry name" value="ALKANESULFONATE MONOOXYGENASE"/>
    <property type="match status" value="1"/>
</dbReference>
<dbReference type="CDD" id="cd01094">
    <property type="entry name" value="Alkanesulfonate_monoxygenase"/>
    <property type="match status" value="1"/>
</dbReference>
<dbReference type="InterPro" id="IPR036661">
    <property type="entry name" value="Luciferase-like_sf"/>
</dbReference>
<dbReference type="EMBL" id="BOSL01000004">
    <property type="protein sequence ID" value="GIP52789.1"/>
    <property type="molecule type" value="Genomic_DNA"/>
</dbReference>
<keyword evidence="4 6" id="KW-0503">Monooxygenase</keyword>
<protein>
    <submittedName>
        <fullName evidence="6">Alkanesulfonate monooxygenase</fullName>
    </submittedName>
</protein>
<dbReference type="SUPFAM" id="SSF51679">
    <property type="entry name" value="Bacterial luciferase-like"/>
    <property type="match status" value="1"/>
</dbReference>
<name>A0ABQ4M9W4_9BACL</name>
<evidence type="ECO:0000313" key="7">
    <source>
        <dbReference type="Proteomes" id="UP000679992"/>
    </source>
</evidence>
<dbReference type="RefSeq" id="WP_213654503.1">
    <property type="nucleotide sequence ID" value="NZ_BOSL01000004.1"/>
</dbReference>
<dbReference type="Proteomes" id="UP000679992">
    <property type="component" value="Unassembled WGS sequence"/>
</dbReference>